<dbReference type="Proteomes" id="UP000824087">
    <property type="component" value="Unassembled WGS sequence"/>
</dbReference>
<comment type="caution">
    <text evidence="1">The sequence shown here is derived from an EMBL/GenBank/DDBJ whole genome shotgun (WGS) entry which is preliminary data.</text>
</comment>
<sequence length="74" mass="9241">MKNIANNKVQYAIRMLIWHSNLAKRYMEYIKKWLDRHHLNYDEDLMQFLSENKEKEEFEKNQTTIFDFIGKENR</sequence>
<dbReference type="EMBL" id="DVML01000018">
    <property type="protein sequence ID" value="HIU22544.1"/>
    <property type="molecule type" value="Genomic_DNA"/>
</dbReference>
<reference evidence="1" key="2">
    <citation type="journal article" date="2021" name="PeerJ">
        <title>Extensive microbial diversity within the chicken gut microbiome revealed by metagenomics and culture.</title>
        <authorList>
            <person name="Gilroy R."/>
            <person name="Ravi A."/>
            <person name="Getino M."/>
            <person name="Pursley I."/>
            <person name="Horton D.L."/>
            <person name="Alikhan N.F."/>
            <person name="Baker D."/>
            <person name="Gharbi K."/>
            <person name="Hall N."/>
            <person name="Watson M."/>
            <person name="Adriaenssens E.M."/>
            <person name="Foster-Nyarko E."/>
            <person name="Jarju S."/>
            <person name="Secka A."/>
            <person name="Antonio M."/>
            <person name="Oren A."/>
            <person name="Chaudhuri R.R."/>
            <person name="La Ragione R."/>
            <person name="Hildebrand F."/>
            <person name="Pallen M.J."/>
        </authorList>
    </citation>
    <scope>NUCLEOTIDE SEQUENCE</scope>
    <source>
        <strain evidence="1">CHK197-8231</strain>
    </source>
</reference>
<dbReference type="AlphaFoldDB" id="A0A9D1HUB4"/>
<accession>A0A9D1HUB4</accession>
<evidence type="ECO:0000313" key="2">
    <source>
        <dbReference type="Proteomes" id="UP000824087"/>
    </source>
</evidence>
<protein>
    <submittedName>
        <fullName evidence="1">Uncharacterized protein</fullName>
    </submittedName>
</protein>
<proteinExistence type="predicted"/>
<gene>
    <name evidence="1" type="ORF">IAD49_03065</name>
</gene>
<organism evidence="1 2">
    <name type="scientific">Candidatus Fimihabitans intestinipullorum</name>
    <dbReference type="NCBI Taxonomy" id="2840820"/>
    <lineage>
        <taxon>Bacteria</taxon>
        <taxon>Bacillati</taxon>
        <taxon>Mycoplasmatota</taxon>
        <taxon>Mycoplasmatota incertae sedis</taxon>
        <taxon>Candidatus Fimihabitans</taxon>
    </lineage>
</organism>
<evidence type="ECO:0000313" key="1">
    <source>
        <dbReference type="EMBL" id="HIU22544.1"/>
    </source>
</evidence>
<reference evidence="1" key="1">
    <citation type="submission" date="2020-10" db="EMBL/GenBank/DDBJ databases">
        <authorList>
            <person name="Gilroy R."/>
        </authorList>
    </citation>
    <scope>NUCLEOTIDE SEQUENCE</scope>
    <source>
        <strain evidence="1">CHK197-8231</strain>
    </source>
</reference>
<name>A0A9D1HUB4_9BACT</name>